<sequence length="148" mass="16534">MPPKKSVAASAGDSSEDEINVNKVVETKKELDKIRKERDKKRAHLQADLDKKLDDLRARINQSVTAHAQQLGDIHQQKLDQLFQAIEARDTILQTISDRLAEAQAAGSDLAAYLNGAYEYRVKKAESFLMSAEDKTGHQDKKTKMEAA</sequence>
<organism evidence="1 2">
    <name type="scientific">Cytospora mali</name>
    <name type="common">Apple Valsa canker fungus</name>
    <name type="synonym">Valsa mali</name>
    <dbReference type="NCBI Taxonomy" id="578113"/>
    <lineage>
        <taxon>Eukaryota</taxon>
        <taxon>Fungi</taxon>
        <taxon>Dikarya</taxon>
        <taxon>Ascomycota</taxon>
        <taxon>Pezizomycotina</taxon>
        <taxon>Sordariomycetes</taxon>
        <taxon>Sordariomycetidae</taxon>
        <taxon>Diaporthales</taxon>
        <taxon>Cytosporaceae</taxon>
        <taxon>Cytospora</taxon>
    </lineage>
</organism>
<name>A0A194V0Y9_CYTMA</name>
<evidence type="ECO:0000313" key="2">
    <source>
        <dbReference type="Proteomes" id="UP000078576"/>
    </source>
</evidence>
<dbReference type="OrthoDB" id="5215205at2759"/>
<protein>
    <submittedName>
        <fullName evidence="1">Uncharacterized protein</fullName>
    </submittedName>
</protein>
<dbReference type="EMBL" id="KN714701">
    <property type="protein sequence ID" value="KUI57573.1"/>
    <property type="molecule type" value="Genomic_DNA"/>
</dbReference>
<reference evidence="2" key="1">
    <citation type="submission" date="2014-12" db="EMBL/GenBank/DDBJ databases">
        <title>Genome Sequence of Valsa Canker Pathogens Uncovers a Specific Adaption of Colonization on Woody Bark.</title>
        <authorList>
            <person name="Yin Z."/>
            <person name="Liu H."/>
            <person name="Gao X."/>
            <person name="Li Z."/>
            <person name="Song N."/>
            <person name="Ke X."/>
            <person name="Dai Q."/>
            <person name="Wu Y."/>
            <person name="Sun Y."/>
            <person name="Xu J.-R."/>
            <person name="Kang Z.K."/>
            <person name="Wang L."/>
            <person name="Huang L."/>
        </authorList>
    </citation>
    <scope>NUCLEOTIDE SEQUENCE [LARGE SCALE GENOMIC DNA]</scope>
    <source>
        <strain evidence="2">SXYL134</strain>
    </source>
</reference>
<dbReference type="AlphaFoldDB" id="A0A194V0Y9"/>
<evidence type="ECO:0000313" key="1">
    <source>
        <dbReference type="EMBL" id="KUI57573.1"/>
    </source>
</evidence>
<proteinExistence type="predicted"/>
<accession>A0A194V0Y9</accession>
<gene>
    <name evidence="1" type="ORF">VP1G_04902</name>
</gene>
<keyword evidence="2" id="KW-1185">Reference proteome</keyword>
<dbReference type="Proteomes" id="UP000078576">
    <property type="component" value="Unassembled WGS sequence"/>
</dbReference>